<dbReference type="InterPro" id="IPR050298">
    <property type="entry name" value="Gram-neg_bact_OMP"/>
</dbReference>
<feature type="domain" description="Porin" evidence="12">
    <location>
        <begin position="14"/>
        <end position="363"/>
    </location>
</feature>
<dbReference type="GO" id="GO:0046930">
    <property type="term" value="C:pore complex"/>
    <property type="evidence" value="ECO:0007669"/>
    <property type="project" value="UniProtKB-KW"/>
</dbReference>
<dbReference type="InterPro" id="IPR023614">
    <property type="entry name" value="Porin_dom_sf"/>
</dbReference>
<comment type="subunit">
    <text evidence="2">Homotrimer.</text>
</comment>
<dbReference type="Pfam" id="PF13609">
    <property type="entry name" value="Porin_4"/>
    <property type="match status" value="1"/>
</dbReference>
<evidence type="ECO:0000256" key="6">
    <source>
        <dbReference type="ARBA" id="ARBA00022729"/>
    </source>
</evidence>
<organism evidence="13 14">
    <name type="scientific">Marinobacter vulgaris</name>
    <dbReference type="NCBI Taxonomy" id="1928331"/>
    <lineage>
        <taxon>Bacteria</taxon>
        <taxon>Pseudomonadati</taxon>
        <taxon>Pseudomonadota</taxon>
        <taxon>Gammaproteobacteria</taxon>
        <taxon>Pseudomonadales</taxon>
        <taxon>Marinobacteraceae</taxon>
        <taxon>Marinobacter</taxon>
    </lineage>
</organism>
<protein>
    <submittedName>
        <fullName evidence="13">Porin</fullName>
    </submittedName>
</protein>
<evidence type="ECO:0000256" key="9">
    <source>
        <dbReference type="ARBA" id="ARBA00023136"/>
    </source>
</evidence>
<dbReference type="GO" id="GO:0009279">
    <property type="term" value="C:cell outer membrane"/>
    <property type="evidence" value="ECO:0007669"/>
    <property type="project" value="UniProtKB-SubCell"/>
</dbReference>
<evidence type="ECO:0000256" key="10">
    <source>
        <dbReference type="ARBA" id="ARBA00023237"/>
    </source>
</evidence>
<evidence type="ECO:0000256" key="4">
    <source>
        <dbReference type="ARBA" id="ARBA00022452"/>
    </source>
</evidence>
<evidence type="ECO:0000313" key="13">
    <source>
        <dbReference type="EMBL" id="PXX93522.1"/>
    </source>
</evidence>
<dbReference type="EMBL" id="QFWX01000001">
    <property type="protein sequence ID" value="PXX93522.1"/>
    <property type="molecule type" value="Genomic_DNA"/>
</dbReference>
<keyword evidence="10" id="KW-0998">Cell outer membrane</keyword>
<evidence type="ECO:0000256" key="5">
    <source>
        <dbReference type="ARBA" id="ARBA00022692"/>
    </source>
</evidence>
<evidence type="ECO:0000256" key="1">
    <source>
        <dbReference type="ARBA" id="ARBA00004571"/>
    </source>
</evidence>
<evidence type="ECO:0000256" key="8">
    <source>
        <dbReference type="ARBA" id="ARBA00023114"/>
    </source>
</evidence>
<keyword evidence="6 11" id="KW-0732">Signal</keyword>
<dbReference type="Proteomes" id="UP000253987">
    <property type="component" value="Unassembled WGS sequence"/>
</dbReference>
<dbReference type="PANTHER" id="PTHR34501">
    <property type="entry name" value="PROTEIN YDDL-RELATED"/>
    <property type="match status" value="1"/>
</dbReference>
<reference evidence="14" key="1">
    <citation type="submission" date="2018-05" db="EMBL/GenBank/DDBJ databases">
        <authorList>
            <person name="Lu D."/>
        </authorList>
    </citation>
    <scope>NUCLEOTIDE SEQUENCE [LARGE SCALE GENOMIC DNA]</scope>
    <source>
        <strain evidence="14">F01</strain>
    </source>
</reference>
<evidence type="ECO:0000256" key="2">
    <source>
        <dbReference type="ARBA" id="ARBA00011233"/>
    </source>
</evidence>
<dbReference type="Gene3D" id="2.40.160.10">
    <property type="entry name" value="Porin"/>
    <property type="match status" value="1"/>
</dbReference>
<proteinExistence type="predicted"/>
<dbReference type="SUPFAM" id="SSF56935">
    <property type="entry name" value="Porins"/>
    <property type="match status" value="1"/>
</dbReference>
<accession>A0A2V3ZQ84</accession>
<dbReference type="OrthoDB" id="8735103at2"/>
<comment type="caution">
    <text evidence="13">The sequence shown here is derived from an EMBL/GenBank/DDBJ whole genome shotgun (WGS) entry which is preliminary data.</text>
</comment>
<evidence type="ECO:0000256" key="7">
    <source>
        <dbReference type="ARBA" id="ARBA00023065"/>
    </source>
</evidence>
<reference evidence="13 14" key="2">
    <citation type="submission" date="2018-06" db="EMBL/GenBank/DDBJ databases">
        <title>Marinobactersediminissp. nov, a moderately halophilic bacterium isolated from marine solar saltern.</title>
        <authorList>
            <person name="Zhang Y."/>
        </authorList>
    </citation>
    <scope>NUCLEOTIDE SEQUENCE [LARGE SCALE GENOMIC DNA]</scope>
    <source>
        <strain evidence="13 14">F01</strain>
    </source>
</reference>
<keyword evidence="5" id="KW-0812">Transmembrane</keyword>
<name>A0A2V3ZQ84_9GAMM</name>
<evidence type="ECO:0000256" key="3">
    <source>
        <dbReference type="ARBA" id="ARBA00022448"/>
    </source>
</evidence>
<sequence length="386" mass="40814">MNNNNFRKSGLAIAMAAAMGASTGANAAIELYSEDGTSFSVDGYFNAFYVSRDDDLSGNSDSTVKMGFLPNTIGFNFAKDMGDIVLGGRSSFWTTINDSMDNPTDTAIDVRQFYATADGDFGQLLIGKDFGLYARSNIFLDEILMGFGSPGLSSGGVSFGNIRTGYPYPTPSAQITYRAPAMGGLNIAVAIMEPASTTSDPNPTDPFNNDNFQEAPRFESEISYATSLGGVDLTAWLNGRYQKSETESTNESITTEALGYGVKASIAGFSFHASGFTSEGDNPVLLINAPLASEEDADGFLVQGSYSFGANRVAVSYGETDADANGLGAAGLGDFETENTTIGFFHDVNSNFKLVAEYNMFEQEVKSSGAEAADMDTIAVGAVITF</sequence>
<dbReference type="GO" id="GO:0006811">
    <property type="term" value="P:monoatomic ion transport"/>
    <property type="evidence" value="ECO:0007669"/>
    <property type="project" value="UniProtKB-KW"/>
</dbReference>
<dbReference type="InterPro" id="IPR033900">
    <property type="entry name" value="Gram_neg_porin_domain"/>
</dbReference>
<gene>
    <name evidence="13" type="ORF">DIT71_01595</name>
</gene>
<evidence type="ECO:0000256" key="11">
    <source>
        <dbReference type="SAM" id="SignalP"/>
    </source>
</evidence>
<feature type="signal peptide" evidence="11">
    <location>
        <begin position="1"/>
        <end position="27"/>
    </location>
</feature>
<keyword evidence="4" id="KW-1134">Transmembrane beta strand</keyword>
<feature type="chain" id="PRO_5015913309" evidence="11">
    <location>
        <begin position="28"/>
        <end position="386"/>
    </location>
</feature>
<keyword evidence="9" id="KW-0472">Membrane</keyword>
<dbReference type="GO" id="GO:0015288">
    <property type="term" value="F:porin activity"/>
    <property type="evidence" value="ECO:0007669"/>
    <property type="project" value="UniProtKB-KW"/>
</dbReference>
<dbReference type="PANTHER" id="PTHR34501:SF9">
    <property type="entry name" value="MAJOR OUTER MEMBRANE PROTEIN P.IA"/>
    <property type="match status" value="1"/>
</dbReference>
<evidence type="ECO:0000313" key="14">
    <source>
        <dbReference type="Proteomes" id="UP000253987"/>
    </source>
</evidence>
<dbReference type="RefSeq" id="WP_114611447.1">
    <property type="nucleotide sequence ID" value="NZ_QFWX01000001.1"/>
</dbReference>
<dbReference type="AlphaFoldDB" id="A0A2V3ZQ84"/>
<keyword evidence="8" id="KW-0626">Porin</keyword>
<keyword evidence="3" id="KW-0813">Transport</keyword>
<keyword evidence="14" id="KW-1185">Reference proteome</keyword>
<keyword evidence="7" id="KW-0406">Ion transport</keyword>
<evidence type="ECO:0000259" key="12">
    <source>
        <dbReference type="Pfam" id="PF13609"/>
    </source>
</evidence>
<comment type="subcellular location">
    <subcellularLocation>
        <location evidence="1">Cell outer membrane</location>
        <topology evidence="1">Multi-pass membrane protein</topology>
    </subcellularLocation>
</comment>